<reference evidence="2" key="1">
    <citation type="submission" date="2020-03" db="EMBL/GenBank/DDBJ databases">
        <authorList>
            <person name="Weist P."/>
        </authorList>
    </citation>
    <scope>NUCLEOTIDE SEQUENCE</scope>
</reference>
<accession>A0A9N7VIF6</accession>
<evidence type="ECO:0000256" key="1">
    <source>
        <dbReference type="SAM" id="MobiDB-lite"/>
    </source>
</evidence>
<protein>
    <submittedName>
        <fullName evidence="2">Uncharacterized protein</fullName>
    </submittedName>
</protein>
<feature type="region of interest" description="Disordered" evidence="1">
    <location>
        <begin position="69"/>
        <end position="150"/>
    </location>
</feature>
<evidence type="ECO:0000313" key="2">
    <source>
        <dbReference type="EMBL" id="CAB1450649.1"/>
    </source>
</evidence>
<evidence type="ECO:0000313" key="3">
    <source>
        <dbReference type="Proteomes" id="UP001153269"/>
    </source>
</evidence>
<feature type="region of interest" description="Disordered" evidence="1">
    <location>
        <begin position="1"/>
        <end position="57"/>
    </location>
</feature>
<keyword evidence="3" id="KW-1185">Reference proteome</keyword>
<comment type="caution">
    <text evidence="2">The sequence shown here is derived from an EMBL/GenBank/DDBJ whole genome shotgun (WGS) entry which is preliminary data.</text>
</comment>
<feature type="compositionally biased region" description="Polar residues" evidence="1">
    <location>
        <begin position="121"/>
        <end position="131"/>
    </location>
</feature>
<feature type="compositionally biased region" description="Basic residues" evidence="1">
    <location>
        <begin position="103"/>
        <end position="114"/>
    </location>
</feature>
<feature type="compositionally biased region" description="Basic and acidic residues" evidence="1">
    <location>
        <begin position="1"/>
        <end position="17"/>
    </location>
</feature>
<proteinExistence type="predicted"/>
<dbReference type="AlphaFoldDB" id="A0A9N7VIF6"/>
<dbReference type="Proteomes" id="UP001153269">
    <property type="component" value="Unassembled WGS sequence"/>
</dbReference>
<dbReference type="EMBL" id="CADEAL010004061">
    <property type="protein sequence ID" value="CAB1450649.1"/>
    <property type="molecule type" value="Genomic_DNA"/>
</dbReference>
<sequence>MEDRDEEWQRQRRDENKGRRKTRENVSQITNKRQPALCVSSPSCGVQEGLSGERGGGVNLDAHSFLLGKDKREKGGTQEVKRRERTKEAVKMEEEGKEGKEGRKLKRGGVHNKRRGAEQQCPGSVQPSCLQGTEHPAKYGHQDPALSYFL</sequence>
<organism evidence="2 3">
    <name type="scientific">Pleuronectes platessa</name>
    <name type="common">European plaice</name>
    <dbReference type="NCBI Taxonomy" id="8262"/>
    <lineage>
        <taxon>Eukaryota</taxon>
        <taxon>Metazoa</taxon>
        <taxon>Chordata</taxon>
        <taxon>Craniata</taxon>
        <taxon>Vertebrata</taxon>
        <taxon>Euteleostomi</taxon>
        <taxon>Actinopterygii</taxon>
        <taxon>Neopterygii</taxon>
        <taxon>Teleostei</taxon>
        <taxon>Neoteleostei</taxon>
        <taxon>Acanthomorphata</taxon>
        <taxon>Carangaria</taxon>
        <taxon>Pleuronectiformes</taxon>
        <taxon>Pleuronectoidei</taxon>
        <taxon>Pleuronectidae</taxon>
        <taxon>Pleuronectes</taxon>
    </lineage>
</organism>
<feature type="compositionally biased region" description="Basic and acidic residues" evidence="1">
    <location>
        <begin position="69"/>
        <end position="102"/>
    </location>
</feature>
<name>A0A9N7VIF6_PLEPL</name>
<gene>
    <name evidence="2" type="ORF">PLEPLA_LOCUS38341</name>
</gene>